<dbReference type="Pfam" id="PF00557">
    <property type="entry name" value="Peptidase_M24"/>
    <property type="match status" value="1"/>
</dbReference>
<evidence type="ECO:0000313" key="3">
    <source>
        <dbReference type="Proteomes" id="UP000281553"/>
    </source>
</evidence>
<keyword evidence="3" id="KW-1185">Reference proteome</keyword>
<dbReference type="PANTHER" id="PTHR43763">
    <property type="entry name" value="XAA-PRO AMINOPEPTIDASE 1"/>
    <property type="match status" value="1"/>
</dbReference>
<dbReference type="SUPFAM" id="SSF55920">
    <property type="entry name" value="Creatinase/aminopeptidase"/>
    <property type="match status" value="1"/>
</dbReference>
<sequence length="410" mass="44556">MDENWNLMREGLPEVPKVTDWLVQATPSAARIGFDPQQLLFFAVESTIRDLACAEAKISAGSAPRQLIPVPGANLVDCVWENWEEAASRRPPRPRKPISSVPVSFAGQTWQEKLDNLRAQMVKENVGAVVIFALDEIAWLLNLRGDDISHNPVFFAYLVVTRDVLHLFIDAERGAGSVDLAEYFSCDSHKVERHAYSDFRGWMSELKGNRAILEAGRVWLPPTASYALMDAIPVNLRYIEISPLSSAKAIKNEAELAGMRQTNLVDSLALCDFLAWLKDITSPAQSPAGDGAASSDPCGVVADPPRIRAAAEGCKGLSFATISGIDENGAIIHYHVGDSTNPRPLTANSMYLIDSGGQYSTGTTNVTRTVHVGTPTVEQREDFTHVLKALISLATLLFPDGTTGTALDVV</sequence>
<dbReference type="InterPro" id="IPR000994">
    <property type="entry name" value="Pept_M24"/>
</dbReference>
<dbReference type="Gene3D" id="3.90.230.10">
    <property type="entry name" value="Creatinase/methionine aminopeptidase superfamily"/>
    <property type="match status" value="1"/>
</dbReference>
<dbReference type="Proteomes" id="UP000281553">
    <property type="component" value="Unassembled WGS sequence"/>
</dbReference>
<dbReference type="AlphaFoldDB" id="A0A3P7KZC6"/>
<reference evidence="2 3" key="1">
    <citation type="submission" date="2018-11" db="EMBL/GenBank/DDBJ databases">
        <authorList>
            <consortium name="Pathogen Informatics"/>
        </authorList>
    </citation>
    <scope>NUCLEOTIDE SEQUENCE [LARGE SCALE GENOMIC DNA]</scope>
</reference>
<proteinExistence type="predicted"/>
<dbReference type="PANTHER" id="PTHR43763:SF6">
    <property type="entry name" value="XAA-PRO AMINOPEPTIDASE 1"/>
    <property type="match status" value="1"/>
</dbReference>
<organism evidence="2 3">
    <name type="scientific">Dibothriocephalus latus</name>
    <name type="common">Fish tapeworm</name>
    <name type="synonym">Diphyllobothrium latum</name>
    <dbReference type="NCBI Taxonomy" id="60516"/>
    <lineage>
        <taxon>Eukaryota</taxon>
        <taxon>Metazoa</taxon>
        <taxon>Spiralia</taxon>
        <taxon>Lophotrochozoa</taxon>
        <taxon>Platyhelminthes</taxon>
        <taxon>Cestoda</taxon>
        <taxon>Eucestoda</taxon>
        <taxon>Diphyllobothriidea</taxon>
        <taxon>Diphyllobothriidae</taxon>
        <taxon>Dibothriocephalus</taxon>
    </lineage>
</organism>
<evidence type="ECO:0000259" key="1">
    <source>
        <dbReference type="Pfam" id="PF00557"/>
    </source>
</evidence>
<dbReference type="OrthoDB" id="9995434at2759"/>
<dbReference type="EMBL" id="UYRU01049318">
    <property type="protein sequence ID" value="VDN10515.1"/>
    <property type="molecule type" value="Genomic_DNA"/>
</dbReference>
<dbReference type="InterPro" id="IPR029149">
    <property type="entry name" value="Creatin/AminoP/Spt16_N"/>
</dbReference>
<protein>
    <recommendedName>
        <fullName evidence="1">Peptidase M24 domain-containing protein</fullName>
    </recommendedName>
</protein>
<feature type="domain" description="Peptidase M24" evidence="1">
    <location>
        <begin position="259"/>
        <end position="408"/>
    </location>
</feature>
<accession>A0A3P7KZC6</accession>
<name>A0A3P7KZC6_DIBLA</name>
<dbReference type="Pfam" id="PF16189">
    <property type="entry name" value="Creatinase_N_2"/>
    <property type="match status" value="1"/>
</dbReference>
<dbReference type="InterPro" id="IPR036005">
    <property type="entry name" value="Creatinase/aminopeptidase-like"/>
</dbReference>
<dbReference type="Gene3D" id="3.40.350.10">
    <property type="entry name" value="Creatinase/prolidase N-terminal domain"/>
    <property type="match status" value="2"/>
</dbReference>
<dbReference type="SUPFAM" id="SSF53092">
    <property type="entry name" value="Creatinase/prolidase N-terminal domain"/>
    <property type="match status" value="1"/>
</dbReference>
<gene>
    <name evidence="2" type="ORF">DILT_LOCUS6346</name>
</gene>
<evidence type="ECO:0000313" key="2">
    <source>
        <dbReference type="EMBL" id="VDN10515.1"/>
    </source>
</evidence>
<dbReference type="InterPro" id="IPR050422">
    <property type="entry name" value="X-Pro_aminopeptidase_P"/>
</dbReference>